<dbReference type="PATRIC" id="fig|766147.3.peg.1916"/>
<evidence type="ECO:0000313" key="1">
    <source>
        <dbReference type="EMBL" id="EGK38166.1"/>
    </source>
</evidence>
<proteinExistence type="predicted"/>
<reference evidence="1 2" key="1">
    <citation type="submission" date="2011-04" db="EMBL/GenBank/DDBJ databases">
        <authorList>
            <person name="Rasko D."/>
            <person name="Redman J."/>
            <person name="Daugherty S.C."/>
            <person name="Tallon L."/>
            <person name="Sadzewicz L."/>
            <person name="Jones K."/>
            <person name="Santana-Cruz I."/>
            <person name="Liu X."/>
        </authorList>
    </citation>
    <scope>NUCLEOTIDE SEQUENCE [LARGE SCALE GENOMIC DNA]</scope>
    <source>
        <strain evidence="1 2">K-227</strain>
    </source>
</reference>
<dbReference type="EMBL" id="AFGY01000021">
    <property type="protein sequence ID" value="EGK38166.1"/>
    <property type="molecule type" value="Genomic_DNA"/>
</dbReference>
<evidence type="ECO:0000313" key="2">
    <source>
        <dbReference type="Proteomes" id="UP000004520"/>
    </source>
</evidence>
<gene>
    <name evidence="1" type="ORF">SFK227_1946</name>
</gene>
<sequence>MFFAIAHFIPVKTLIPTTKTAATKPAFVRLANSPARALDGKEL</sequence>
<dbReference type="Proteomes" id="UP000004520">
    <property type="component" value="Unassembled WGS sequence"/>
</dbReference>
<name>F5NUZ4_SHIFL</name>
<accession>F5NUZ4</accession>
<dbReference type="AlphaFoldDB" id="F5NUZ4"/>
<organism evidence="1 2">
    <name type="scientific">Shigella flexneri K-227</name>
    <dbReference type="NCBI Taxonomy" id="766147"/>
    <lineage>
        <taxon>Bacteria</taxon>
        <taxon>Pseudomonadati</taxon>
        <taxon>Pseudomonadota</taxon>
        <taxon>Gammaproteobacteria</taxon>
        <taxon>Enterobacterales</taxon>
        <taxon>Enterobacteriaceae</taxon>
        <taxon>Shigella</taxon>
    </lineage>
</organism>
<comment type="caution">
    <text evidence="1">The sequence shown here is derived from an EMBL/GenBank/DDBJ whole genome shotgun (WGS) entry which is preliminary data.</text>
</comment>
<protein>
    <submittedName>
        <fullName evidence="1">Uncharacterized protein</fullName>
    </submittedName>
</protein>